<organism evidence="2">
    <name type="scientific">Spironucleus salmonicida</name>
    <dbReference type="NCBI Taxonomy" id="348837"/>
    <lineage>
        <taxon>Eukaryota</taxon>
        <taxon>Metamonada</taxon>
        <taxon>Diplomonadida</taxon>
        <taxon>Hexamitidae</taxon>
        <taxon>Hexamitinae</taxon>
        <taxon>Spironucleus</taxon>
    </lineage>
</organism>
<feature type="chain" id="PRO_5004749146" evidence="1">
    <location>
        <begin position="19"/>
        <end position="253"/>
    </location>
</feature>
<dbReference type="Proteomes" id="UP000018208">
    <property type="component" value="Unassembled WGS sequence"/>
</dbReference>
<keyword evidence="4" id="KW-1185">Reference proteome</keyword>
<proteinExistence type="predicted"/>
<dbReference type="EMBL" id="AUWU02000005">
    <property type="protein sequence ID" value="KAH0573242.1"/>
    <property type="molecule type" value="Genomic_DNA"/>
</dbReference>
<dbReference type="SUPFAM" id="SSF53474">
    <property type="entry name" value="alpha/beta-Hydrolases"/>
    <property type="match status" value="1"/>
</dbReference>
<feature type="signal peptide" evidence="1">
    <location>
        <begin position="1"/>
        <end position="18"/>
    </location>
</feature>
<gene>
    <name evidence="2" type="ORF">SS50377_18594</name>
    <name evidence="3" type="ORF">SS50377_25362</name>
</gene>
<protein>
    <submittedName>
        <fullName evidence="2">Palmitoyl-protein thioesterase</fullName>
    </submittedName>
</protein>
<evidence type="ECO:0000313" key="3">
    <source>
        <dbReference type="EMBL" id="KAH0573242.1"/>
    </source>
</evidence>
<dbReference type="EMBL" id="KI546167">
    <property type="protein sequence ID" value="EST41761.1"/>
    <property type="molecule type" value="Genomic_DNA"/>
</dbReference>
<accession>V6LDL5</accession>
<sequence length="253" mass="29389">MKHCTIILIHGMLQSTLSMSSLQNNLEQQYPDRKIRSIPILLGPLSTIFEDPSYYLTEISKQIQKEQGCVDIIGHSLGGFFARAYSQLYGDRTGYPQIRKLISTSGVQGGFYCKNGCFGIPKFLLSMKRMNSRYYQENLIPAHIWRDYKQDLSVQKGFITQIMDVKIKAQEYICFWTEADDILQPPETGKHGFYNKNGTIVDAEDLEEFQMLGLDQMKNEGRFTRINMVDYLHNDYLRDRSKEFVEEQLSKFL</sequence>
<dbReference type="InterPro" id="IPR029058">
    <property type="entry name" value="AB_hydrolase_fold"/>
</dbReference>
<evidence type="ECO:0000256" key="1">
    <source>
        <dbReference type="SAM" id="SignalP"/>
    </source>
</evidence>
<reference evidence="2 3" key="1">
    <citation type="journal article" date="2014" name="PLoS Genet.">
        <title>The Genome of Spironucleus salmonicida Highlights a Fish Pathogen Adapted to Fluctuating Environments.</title>
        <authorList>
            <person name="Xu F."/>
            <person name="Jerlstrom-Hultqvist J."/>
            <person name="Einarsson E."/>
            <person name="Astvaldsson A."/>
            <person name="Svard S.G."/>
            <person name="Andersson J.O."/>
        </authorList>
    </citation>
    <scope>NUCLEOTIDE SEQUENCE</scope>
    <source>
        <strain evidence="3">ATCC 50377</strain>
    </source>
</reference>
<dbReference type="VEuPathDB" id="GiardiaDB:SS50377_25362"/>
<dbReference type="Pfam" id="PF02089">
    <property type="entry name" value="Palm_thioest"/>
    <property type="match status" value="1"/>
</dbReference>
<dbReference type="Gene3D" id="3.40.50.1820">
    <property type="entry name" value="alpha/beta hydrolase"/>
    <property type="match status" value="1"/>
</dbReference>
<keyword evidence="1" id="KW-0732">Signal</keyword>
<evidence type="ECO:0000313" key="4">
    <source>
        <dbReference type="Proteomes" id="UP000018208"/>
    </source>
</evidence>
<dbReference type="AlphaFoldDB" id="V6LDL5"/>
<name>V6LDL5_9EUKA</name>
<evidence type="ECO:0000313" key="2">
    <source>
        <dbReference type="EMBL" id="EST41761.1"/>
    </source>
</evidence>
<reference evidence="3" key="2">
    <citation type="submission" date="2020-12" db="EMBL/GenBank/DDBJ databases">
        <title>New Spironucleus salmonicida genome in near-complete chromosomes.</title>
        <authorList>
            <person name="Xu F."/>
            <person name="Kurt Z."/>
            <person name="Jimenez-Gonzalez A."/>
            <person name="Astvaldsson A."/>
            <person name="Andersson J.O."/>
            <person name="Svard S.G."/>
        </authorList>
    </citation>
    <scope>NUCLEOTIDE SEQUENCE</scope>
    <source>
        <strain evidence="3">ATCC 50377</strain>
    </source>
</reference>